<feature type="region of interest" description="Disordered" evidence="1">
    <location>
        <begin position="322"/>
        <end position="341"/>
    </location>
</feature>
<proteinExistence type="predicted"/>
<keyword evidence="2" id="KW-0732">Signal</keyword>
<name>A0A0X3Q5M1_SCHSO</name>
<evidence type="ECO:0000256" key="2">
    <source>
        <dbReference type="SAM" id="SignalP"/>
    </source>
</evidence>
<dbReference type="AlphaFoldDB" id="A0A0X3Q5M1"/>
<evidence type="ECO:0000256" key="1">
    <source>
        <dbReference type="SAM" id="MobiDB-lite"/>
    </source>
</evidence>
<gene>
    <name evidence="3" type="ORF">TR104720</name>
</gene>
<sequence length="892" mass="99689">LGCFLKTFYLMYVSSLKLLAMSAVRTAIGSKCASEFLDVMFTCLSDPRSKQAITFVLKVLAAHIENVDWKQPVESDFTLIDTVARLASVDWILHDSATLFSVCKWICQVFCLTCRLPSRPVRVDRLIEILCNLAASTETKFQAAASTMAVKLSFDRFFRLGLINYNHGFGLSVLIVPLLRPPQSKTDIIASSLSRLQNALDLLEQIANSSEDSRNLIDQMTCPYVGKWLQALYDLSTRNFAHDTRNTLKRIRTEYSRRSTEYPGCPLQHLPLTDTLNHVLRFLKRLVCSGSTKCLCTDSKNLSVIVRIALAWLIPSKTDAMETTLPGGKRPNDKGSLRPPDGESATALLLAAARNVDVCRSLLSPGEGYLKQLLLLGCFACTSTHISDNQRLAAMELLRTLACMSSDWNFSILGANNPDGDRVDPLHVTNWEQLLVHRAFSLAFLDLPAEVTSAMRKRLFRPCDHLAPMAHTCRPTSSCINHLVSLARRFATSFFIPRASWSQPVWLSFTGLLSKLTSPNLTVAWTPSNLFSSQQSFDRVLLDAIISCVLPTESMPDSNRASRLYARTQLLIEHVFGAVNGQYSDDCAYKAWLGGRSENDQIHPNFYICLQLSGAQRQEYDVYMHLYASALIVEPAQNDCDFVQLPVQASILCGISPFFEVLFSRRWSLNVAEVGGVVTLSDKSGKPNCVHWPLSAFLVIMHLAFGCEWKSCSFLRAFLLLSATERYDDQQTTPAEHVAELLGLADRLLLLLEVNPDSPSSSVAPTGSSFLFRFQRYLLCSLVYTVSLLAIQKKPDSSVIRNLFITCLSLSAHFYDISLFTAIVWLAFSDSHWMPSEASINARSNLLKRPIAYCLYALLQFRPFWGQDDEPDLCSSMASSLDKLLLKLLRSP</sequence>
<feature type="signal peptide" evidence="2">
    <location>
        <begin position="1"/>
        <end position="15"/>
    </location>
</feature>
<organism evidence="3">
    <name type="scientific">Schistocephalus solidus</name>
    <name type="common">Tapeworm</name>
    <dbReference type="NCBI Taxonomy" id="70667"/>
    <lineage>
        <taxon>Eukaryota</taxon>
        <taxon>Metazoa</taxon>
        <taxon>Spiralia</taxon>
        <taxon>Lophotrochozoa</taxon>
        <taxon>Platyhelminthes</taxon>
        <taxon>Cestoda</taxon>
        <taxon>Eucestoda</taxon>
        <taxon>Diphyllobothriidea</taxon>
        <taxon>Diphyllobothriidae</taxon>
        <taxon>Schistocephalus</taxon>
    </lineage>
</organism>
<evidence type="ECO:0000313" key="3">
    <source>
        <dbReference type="EMBL" id="JAP58730.1"/>
    </source>
</evidence>
<accession>A0A0X3Q5M1</accession>
<dbReference type="EMBL" id="GEEE01004495">
    <property type="protein sequence ID" value="JAP58730.1"/>
    <property type="molecule type" value="Transcribed_RNA"/>
</dbReference>
<evidence type="ECO:0008006" key="4">
    <source>
        <dbReference type="Google" id="ProtNLM"/>
    </source>
</evidence>
<feature type="non-terminal residue" evidence="3">
    <location>
        <position position="1"/>
    </location>
</feature>
<feature type="chain" id="PRO_5012633447" description="BTB domain-containing protein" evidence="2">
    <location>
        <begin position="16"/>
        <end position="892"/>
    </location>
</feature>
<reference evidence="3" key="1">
    <citation type="submission" date="2016-01" db="EMBL/GenBank/DDBJ databases">
        <title>Reference transcriptome for the parasite Schistocephalus solidus: insights into the molecular evolution of parasitism.</title>
        <authorList>
            <person name="Hebert F.O."/>
            <person name="Grambauer S."/>
            <person name="Barber I."/>
            <person name="Landry C.R."/>
            <person name="Aubin-Horth N."/>
        </authorList>
    </citation>
    <scope>NUCLEOTIDE SEQUENCE</scope>
</reference>
<protein>
    <recommendedName>
        <fullName evidence="4">BTB domain-containing protein</fullName>
    </recommendedName>
</protein>